<dbReference type="Proteomes" id="UP000799291">
    <property type="component" value="Unassembled WGS sequence"/>
</dbReference>
<keyword evidence="3" id="KW-1185">Reference proteome</keyword>
<gene>
    <name evidence="2" type="ORF">K458DRAFT_390312</name>
</gene>
<evidence type="ECO:0000313" key="3">
    <source>
        <dbReference type="Proteomes" id="UP000799291"/>
    </source>
</evidence>
<evidence type="ECO:0000256" key="1">
    <source>
        <dbReference type="SAM" id="MobiDB-lite"/>
    </source>
</evidence>
<organism evidence="2 3">
    <name type="scientific">Lentithecium fluviatile CBS 122367</name>
    <dbReference type="NCBI Taxonomy" id="1168545"/>
    <lineage>
        <taxon>Eukaryota</taxon>
        <taxon>Fungi</taxon>
        <taxon>Dikarya</taxon>
        <taxon>Ascomycota</taxon>
        <taxon>Pezizomycotina</taxon>
        <taxon>Dothideomycetes</taxon>
        <taxon>Pleosporomycetidae</taxon>
        <taxon>Pleosporales</taxon>
        <taxon>Massarineae</taxon>
        <taxon>Lentitheciaceae</taxon>
        <taxon>Lentithecium</taxon>
    </lineage>
</organism>
<dbReference type="EMBL" id="MU005585">
    <property type="protein sequence ID" value="KAF2683034.1"/>
    <property type="molecule type" value="Genomic_DNA"/>
</dbReference>
<sequence>MAVAGRSRMTLKSLSPRAWLEACNRTVQQPQRTRRHPRTKFGVDVPCAAGCCEWAEPAPDYGPFPHQTIAQGSSPVVAKVGVAWEWEKDEEWRAVTPENSETREWPARPLSLRAPHTTLQLTAEGSRPVPKRHHDDRIEASVGEQTKEQAAPNRRCDAASGTAWLASFKQLLPLHGSTWDHARRSKSHWRTA</sequence>
<dbReference type="AlphaFoldDB" id="A0A6G1IXR4"/>
<feature type="region of interest" description="Disordered" evidence="1">
    <location>
        <begin position="120"/>
        <end position="154"/>
    </location>
</feature>
<name>A0A6G1IXR4_9PLEO</name>
<evidence type="ECO:0000313" key="2">
    <source>
        <dbReference type="EMBL" id="KAF2683034.1"/>
    </source>
</evidence>
<reference evidence="2" key="1">
    <citation type="journal article" date="2020" name="Stud. Mycol.">
        <title>101 Dothideomycetes genomes: a test case for predicting lifestyles and emergence of pathogens.</title>
        <authorList>
            <person name="Haridas S."/>
            <person name="Albert R."/>
            <person name="Binder M."/>
            <person name="Bloem J."/>
            <person name="Labutti K."/>
            <person name="Salamov A."/>
            <person name="Andreopoulos B."/>
            <person name="Baker S."/>
            <person name="Barry K."/>
            <person name="Bills G."/>
            <person name="Bluhm B."/>
            <person name="Cannon C."/>
            <person name="Castanera R."/>
            <person name="Culley D."/>
            <person name="Daum C."/>
            <person name="Ezra D."/>
            <person name="Gonzalez J."/>
            <person name="Henrissat B."/>
            <person name="Kuo A."/>
            <person name="Liang C."/>
            <person name="Lipzen A."/>
            <person name="Lutzoni F."/>
            <person name="Magnuson J."/>
            <person name="Mondo S."/>
            <person name="Nolan M."/>
            <person name="Ohm R."/>
            <person name="Pangilinan J."/>
            <person name="Park H.-J."/>
            <person name="Ramirez L."/>
            <person name="Alfaro M."/>
            <person name="Sun H."/>
            <person name="Tritt A."/>
            <person name="Yoshinaga Y."/>
            <person name="Zwiers L.-H."/>
            <person name="Turgeon B."/>
            <person name="Goodwin S."/>
            <person name="Spatafora J."/>
            <person name="Crous P."/>
            <person name="Grigoriev I."/>
        </authorList>
    </citation>
    <scope>NUCLEOTIDE SEQUENCE</scope>
    <source>
        <strain evidence="2">CBS 122367</strain>
    </source>
</reference>
<accession>A0A6G1IXR4</accession>
<proteinExistence type="predicted"/>
<protein>
    <submittedName>
        <fullName evidence="2">Uncharacterized protein</fullName>
    </submittedName>
</protein>